<protein>
    <recommendedName>
        <fullName evidence="2">Methyltransferase domain-containing protein</fullName>
    </recommendedName>
</protein>
<dbReference type="Pfam" id="PF13679">
    <property type="entry name" value="Methyltransf_32"/>
    <property type="match status" value="1"/>
</dbReference>
<dbReference type="InterPro" id="IPR029063">
    <property type="entry name" value="SAM-dependent_MTases_sf"/>
</dbReference>
<organism evidence="3">
    <name type="scientific">Treponema denticola H-22</name>
    <dbReference type="NCBI Taxonomy" id="999432"/>
    <lineage>
        <taxon>Bacteria</taxon>
        <taxon>Pseudomonadati</taxon>
        <taxon>Spirochaetota</taxon>
        <taxon>Spirochaetia</taxon>
        <taxon>Spirochaetales</taxon>
        <taxon>Treponemataceae</taxon>
        <taxon>Treponema</taxon>
    </lineage>
</organism>
<dbReference type="EMBL" id="AGDV01000012">
    <property type="protein sequence ID" value="EMB33273.1"/>
    <property type="molecule type" value="Genomic_DNA"/>
</dbReference>
<dbReference type="HOGENOM" id="CLU_031012_1_0_12"/>
<feature type="domain" description="Methyltransferase" evidence="2">
    <location>
        <begin position="163"/>
        <end position="304"/>
    </location>
</feature>
<evidence type="ECO:0000259" key="2">
    <source>
        <dbReference type="Pfam" id="PF13679"/>
    </source>
</evidence>
<dbReference type="RefSeq" id="WP_002684784.1">
    <property type="nucleotide sequence ID" value="NZ_CM001795.1"/>
</dbReference>
<sequence length="411" mass="47572">MNTVSIEKAAELCIEHNIISGFFSKPAKKDSHIQKIKLRKIMLKNQEQYQLEIFEAAKVFHKNLLPQNLQKELEGLFFEFKIAEFNSSNNQLIFLQNNKRVIHFKTKPIKKEKLLNKGNASINESFEHNKQKEYILSTSKMPLFLKKLNFFTDDGKIIQSKYHKFRQINKYLEFIKSVLPELKDILKEKEKLQIVDFGCGKAYLSFALYYYLTEIENLPVKICGLDLKEDVIDFCNKLSRECRFDNLVFTVGDIGRFSFDTPPDMVISLHACDTATDLAIAKAVKSNTKIIFAVPCCQHELNTQIRKNKEKIIKSLSPILDYGIITEKFASLLTDTIRGKLLESEGYKVSVEEFIETEHTPKNILIKAVKLDNKAKNKTLLIEKAKKEFKEIKKAFLIEPCLEKLLSENQI</sequence>
<dbReference type="PATRIC" id="fig|999432.5.peg.1694"/>
<dbReference type="Proteomes" id="UP000011705">
    <property type="component" value="Chromosome"/>
</dbReference>
<feature type="coiled-coil region" evidence="1">
    <location>
        <begin position="368"/>
        <end position="395"/>
    </location>
</feature>
<dbReference type="PANTHER" id="PTHR13369:SF3">
    <property type="entry name" value="METHYLTRANSFERASE DOMAIN-CONTAINING PROTEIN"/>
    <property type="match status" value="1"/>
</dbReference>
<evidence type="ECO:0000256" key="1">
    <source>
        <dbReference type="SAM" id="Coils"/>
    </source>
</evidence>
<evidence type="ECO:0000313" key="3">
    <source>
        <dbReference type="EMBL" id="EMB33273.1"/>
    </source>
</evidence>
<dbReference type="InterPro" id="IPR025714">
    <property type="entry name" value="Methyltranfer_dom"/>
</dbReference>
<dbReference type="AlphaFoldDB" id="A0A0E2E5Y7"/>
<comment type="caution">
    <text evidence="3">The sequence shown here is derived from an EMBL/GenBank/DDBJ whole genome shotgun (WGS) entry which is preliminary data.</text>
</comment>
<dbReference type="PANTHER" id="PTHR13369">
    <property type="match status" value="1"/>
</dbReference>
<proteinExistence type="predicted"/>
<accession>A0A0E2E5Y7</accession>
<dbReference type="SUPFAM" id="SSF53335">
    <property type="entry name" value="S-adenosyl-L-methionine-dependent methyltransferases"/>
    <property type="match status" value="1"/>
</dbReference>
<reference evidence="3" key="1">
    <citation type="submission" date="2012-01" db="EMBL/GenBank/DDBJ databases">
        <title>The Genome Sequence of Treponema denticola H-22.</title>
        <authorList>
            <consortium name="The Broad Institute Genome Sequencing Platform"/>
            <person name="Earl A."/>
            <person name="Ward D."/>
            <person name="Feldgarden M."/>
            <person name="Gevers D."/>
            <person name="Blanton J.M."/>
            <person name="Fenno C.J."/>
            <person name="Baranova O.V."/>
            <person name="Mathney J."/>
            <person name="Dewhirst F.E."/>
            <person name="Izard J."/>
            <person name="Young S.K."/>
            <person name="Zeng Q."/>
            <person name="Gargeya S."/>
            <person name="Fitzgerald M."/>
            <person name="Haas B."/>
            <person name="Abouelleil A."/>
            <person name="Alvarado L."/>
            <person name="Arachchi H.M."/>
            <person name="Berlin A."/>
            <person name="Chapman S.B."/>
            <person name="Gearin G."/>
            <person name="Goldberg J."/>
            <person name="Griggs A."/>
            <person name="Gujja S."/>
            <person name="Hansen M."/>
            <person name="Heiman D."/>
            <person name="Howarth C."/>
            <person name="Larimer J."/>
            <person name="Lui A."/>
            <person name="MacDonald P.J.P."/>
            <person name="McCowen C."/>
            <person name="Montmayeur A."/>
            <person name="Murphy C."/>
            <person name="Neiman D."/>
            <person name="Pearson M."/>
            <person name="Priest M."/>
            <person name="Roberts A."/>
            <person name="Saif S."/>
            <person name="Shea T."/>
            <person name="Sisk P."/>
            <person name="Stolte C."/>
            <person name="Sykes S."/>
            <person name="Wortman J."/>
            <person name="Nusbaum C."/>
            <person name="Birren B."/>
        </authorList>
    </citation>
    <scope>NUCLEOTIDE SEQUENCE [LARGE SCALE GENOMIC DNA]</scope>
    <source>
        <strain evidence="3">H-22</strain>
    </source>
</reference>
<dbReference type="CDD" id="cd02440">
    <property type="entry name" value="AdoMet_MTases"/>
    <property type="match status" value="1"/>
</dbReference>
<dbReference type="GO" id="GO:0005737">
    <property type="term" value="C:cytoplasm"/>
    <property type="evidence" value="ECO:0007669"/>
    <property type="project" value="TreeGrafter"/>
</dbReference>
<keyword evidence="1" id="KW-0175">Coiled coil</keyword>
<gene>
    <name evidence="3" type="ORF">HMPREF9726_01634</name>
</gene>
<name>A0A0E2E5Y7_TREDN</name>
<dbReference type="Gene3D" id="3.40.50.150">
    <property type="entry name" value="Vaccinia Virus protein VP39"/>
    <property type="match status" value="1"/>
</dbReference>